<keyword evidence="2" id="KW-1185">Reference proteome</keyword>
<evidence type="ECO:0000313" key="2">
    <source>
        <dbReference type="Proteomes" id="UP001433268"/>
    </source>
</evidence>
<evidence type="ECO:0000313" key="1">
    <source>
        <dbReference type="EMBL" id="KAK8065179.1"/>
    </source>
</evidence>
<dbReference type="RefSeq" id="XP_066661933.1">
    <property type="nucleotide sequence ID" value="XM_066816241.1"/>
</dbReference>
<protein>
    <submittedName>
        <fullName evidence="1">Uncharacterized protein</fullName>
    </submittedName>
</protein>
<dbReference type="Proteomes" id="UP001433268">
    <property type="component" value="Unassembled WGS sequence"/>
</dbReference>
<reference evidence="1 2" key="1">
    <citation type="submission" date="2023-01" db="EMBL/GenBank/DDBJ databases">
        <title>Analysis of 21 Apiospora genomes using comparative genomics revels a genus with tremendous synthesis potential of carbohydrate active enzymes and secondary metabolites.</title>
        <authorList>
            <person name="Sorensen T."/>
        </authorList>
    </citation>
    <scope>NUCLEOTIDE SEQUENCE [LARGE SCALE GENOMIC DNA]</scope>
    <source>
        <strain evidence="1 2">CBS 114990</strain>
    </source>
</reference>
<comment type="caution">
    <text evidence="1">The sequence shown here is derived from an EMBL/GenBank/DDBJ whole genome shotgun (WGS) entry which is preliminary data.</text>
</comment>
<dbReference type="EMBL" id="JAQQWN010000009">
    <property type="protein sequence ID" value="KAK8065179.1"/>
    <property type="molecule type" value="Genomic_DNA"/>
</dbReference>
<accession>A0ABR1V554</accession>
<name>A0ABR1V554_9PEZI</name>
<dbReference type="GeneID" id="92049301"/>
<dbReference type="Pfam" id="PF03881">
    <property type="entry name" value="Fructosamin_kin"/>
    <property type="match status" value="1"/>
</dbReference>
<gene>
    <name evidence="1" type="ORF">PG997_011926</name>
</gene>
<dbReference type="Gene3D" id="3.90.1200.10">
    <property type="match status" value="1"/>
</dbReference>
<proteinExistence type="predicted"/>
<sequence>MAPEKSSIGTASALVATYFTETTDMDFELDPAIIAALPAGAEIIAVDPHGNTNWSNGFRVAVVIGDEKEEFFLKIINREDAIEMAIGQYESQKALIQYLPDNISPPLAHGALELNPDSAFFLTKFHKLHLVFPTGKFGFPVTTFKGYVAVDNEWTDTWEEFFDRQFKKEIAWEQTVRGEDAEMEHLAEEFFDKVIPRLLRPL</sequence>
<organism evidence="1 2">
    <name type="scientific">Apiospora hydei</name>
    <dbReference type="NCBI Taxonomy" id="1337664"/>
    <lineage>
        <taxon>Eukaryota</taxon>
        <taxon>Fungi</taxon>
        <taxon>Dikarya</taxon>
        <taxon>Ascomycota</taxon>
        <taxon>Pezizomycotina</taxon>
        <taxon>Sordariomycetes</taxon>
        <taxon>Xylariomycetidae</taxon>
        <taxon>Amphisphaeriales</taxon>
        <taxon>Apiosporaceae</taxon>
        <taxon>Apiospora</taxon>
    </lineage>
</organism>
<dbReference type="PANTHER" id="PTHR12149">
    <property type="entry name" value="FRUCTOSAMINE 3 KINASE-RELATED PROTEIN"/>
    <property type="match status" value="1"/>
</dbReference>
<dbReference type="InterPro" id="IPR016477">
    <property type="entry name" value="Fructo-/Ketosamine-3-kinase"/>
</dbReference>
<dbReference type="PANTHER" id="PTHR12149:SF8">
    <property type="entry name" value="PROTEIN-RIBULOSAMINE 3-KINASE"/>
    <property type="match status" value="1"/>
</dbReference>